<organism evidence="1 2">
    <name type="scientific">Paractinoplanes pyxinae</name>
    <dbReference type="NCBI Taxonomy" id="2997416"/>
    <lineage>
        <taxon>Bacteria</taxon>
        <taxon>Bacillati</taxon>
        <taxon>Actinomycetota</taxon>
        <taxon>Actinomycetes</taxon>
        <taxon>Micromonosporales</taxon>
        <taxon>Micromonosporaceae</taxon>
        <taxon>Paractinoplanes</taxon>
    </lineage>
</organism>
<evidence type="ECO:0000313" key="2">
    <source>
        <dbReference type="Proteomes" id="UP001151002"/>
    </source>
</evidence>
<reference evidence="1" key="1">
    <citation type="submission" date="2022-11" db="EMBL/GenBank/DDBJ databases">
        <authorList>
            <person name="Somphong A."/>
            <person name="Phongsopitanun W."/>
        </authorList>
    </citation>
    <scope>NUCLEOTIDE SEQUENCE</scope>
    <source>
        <strain evidence="1">Pm04-4</strain>
    </source>
</reference>
<gene>
    <name evidence="1" type="ORF">OWR29_29655</name>
</gene>
<evidence type="ECO:0000313" key="1">
    <source>
        <dbReference type="EMBL" id="MCY1142181.1"/>
    </source>
</evidence>
<comment type="caution">
    <text evidence="1">The sequence shown here is derived from an EMBL/GenBank/DDBJ whole genome shotgun (WGS) entry which is preliminary data.</text>
</comment>
<keyword evidence="2" id="KW-1185">Reference proteome</keyword>
<proteinExistence type="predicted"/>
<name>A0ABT4B6T1_9ACTN</name>
<dbReference type="Proteomes" id="UP001151002">
    <property type="component" value="Unassembled WGS sequence"/>
</dbReference>
<dbReference type="RefSeq" id="WP_267566601.1">
    <property type="nucleotide sequence ID" value="NZ_JAPNTZ010000011.1"/>
</dbReference>
<sequence>MAEATGLPTVKPVETLEGCGYLYDPVAVMPSFFTDLDATADYEPMPPAAVVLYSDTAYAIKGVERKIADPKLRKVPDVGVGAVWTEDPPEGVFALDVRTAGGTVSILLSQDPQLRSDDLAEIAVAVFRKAEPRLP</sequence>
<dbReference type="EMBL" id="JAPNTZ010000011">
    <property type="protein sequence ID" value="MCY1142181.1"/>
    <property type="molecule type" value="Genomic_DNA"/>
</dbReference>
<accession>A0ABT4B6T1</accession>
<protein>
    <submittedName>
        <fullName evidence="1">Uncharacterized protein</fullName>
    </submittedName>
</protein>